<dbReference type="EC" id="3.-.-.-" evidence="3"/>
<dbReference type="InterPro" id="IPR050272">
    <property type="entry name" value="Isochorismatase-like_hydrls"/>
</dbReference>
<dbReference type="InterPro" id="IPR036380">
    <property type="entry name" value="Isochorismatase-like_sf"/>
</dbReference>
<dbReference type="SUPFAM" id="SSF52499">
    <property type="entry name" value="Isochorismatase-like hydrolases"/>
    <property type="match status" value="1"/>
</dbReference>
<proteinExistence type="predicted"/>
<dbReference type="GO" id="GO:0016787">
    <property type="term" value="F:hydrolase activity"/>
    <property type="evidence" value="ECO:0007669"/>
    <property type="project" value="UniProtKB-KW"/>
</dbReference>
<keyword evidence="1 3" id="KW-0378">Hydrolase</keyword>
<dbReference type="CDD" id="cd00431">
    <property type="entry name" value="cysteine_hydrolases"/>
    <property type="match status" value="1"/>
</dbReference>
<sequence length="221" mass="24241">MNYPPDSTAVVVIDPQNDVLSPTGKNWEVLRDSVTENRTVEHLVTLLTAAHDGGYGVFVSPHYFYPTDHRWLFNGPLETDELRTDTFARRGPLTLDGFTGSGADWLAELAPLIDHPNTVVASPHKVWGPQTNDLVLQLRKRRISTVVLCGMLANICVESHLRDLLEQGFEVVVVTDATAGPRHPVFGDGYQAALINYAFLAHEVATTNGVVTAMTQEGARP</sequence>
<dbReference type="AlphaFoldDB" id="A0A0J6W671"/>
<accession>A0A0J6W671</accession>
<evidence type="ECO:0000313" key="4">
    <source>
        <dbReference type="Proteomes" id="UP000036313"/>
    </source>
</evidence>
<protein>
    <submittedName>
        <fullName evidence="3">Isochorismatase family protein YecD</fullName>
        <ecNumber evidence="3">3.-.-.-</ecNumber>
    </submittedName>
</protein>
<evidence type="ECO:0000259" key="2">
    <source>
        <dbReference type="Pfam" id="PF00857"/>
    </source>
</evidence>
<feature type="domain" description="Isochorismatase-like" evidence="2">
    <location>
        <begin position="8"/>
        <end position="204"/>
    </location>
</feature>
<dbReference type="Proteomes" id="UP000036313">
    <property type="component" value="Unassembled WGS sequence"/>
</dbReference>
<reference evidence="3 4" key="1">
    <citation type="journal article" date="2015" name="Genome Biol. Evol.">
        <title>Characterization of Three Mycobacterium spp. with Potential Use in Bioremediation by Genome Sequencing and Comparative Genomics.</title>
        <authorList>
            <person name="Das S."/>
            <person name="Pettersson B.M."/>
            <person name="Behra P.R."/>
            <person name="Ramesh M."/>
            <person name="Dasgupta S."/>
            <person name="Bhattacharya A."/>
            <person name="Kirsebom L.A."/>
        </authorList>
    </citation>
    <scope>NUCLEOTIDE SEQUENCE [LARGE SCALE GENOMIC DNA]</scope>
    <source>
        <strain evidence="3 4">DSM 44075</strain>
    </source>
</reference>
<dbReference type="Pfam" id="PF00857">
    <property type="entry name" value="Isochorismatase"/>
    <property type="match status" value="1"/>
</dbReference>
<dbReference type="RefSeq" id="WP_048422910.1">
    <property type="nucleotide sequence ID" value="NZ_JYNU01000010.1"/>
</dbReference>
<dbReference type="EMBL" id="JYNU01000010">
    <property type="protein sequence ID" value="KMO77318.1"/>
    <property type="molecule type" value="Genomic_DNA"/>
</dbReference>
<dbReference type="PANTHER" id="PTHR43540:SF16">
    <property type="entry name" value="ISOCHORISMATASE-LIKE DOMAIN-CONTAINING PROTEIN"/>
    <property type="match status" value="1"/>
</dbReference>
<organism evidence="3 4">
    <name type="scientific">Mycolicibacterium obuense</name>
    <dbReference type="NCBI Taxonomy" id="1807"/>
    <lineage>
        <taxon>Bacteria</taxon>
        <taxon>Bacillati</taxon>
        <taxon>Actinomycetota</taxon>
        <taxon>Actinomycetes</taxon>
        <taxon>Mycobacteriales</taxon>
        <taxon>Mycobacteriaceae</taxon>
        <taxon>Mycolicibacterium</taxon>
    </lineage>
</organism>
<dbReference type="PANTHER" id="PTHR43540">
    <property type="entry name" value="PEROXYUREIDOACRYLATE/UREIDOACRYLATE AMIDOHYDROLASE-RELATED"/>
    <property type="match status" value="1"/>
</dbReference>
<evidence type="ECO:0000256" key="1">
    <source>
        <dbReference type="ARBA" id="ARBA00022801"/>
    </source>
</evidence>
<comment type="caution">
    <text evidence="3">The sequence shown here is derived from an EMBL/GenBank/DDBJ whole genome shotgun (WGS) entry which is preliminary data.</text>
</comment>
<gene>
    <name evidence="3" type="primary">yecD</name>
    <name evidence="3" type="ORF">MOBUDSM44075_01887</name>
</gene>
<evidence type="ECO:0000313" key="3">
    <source>
        <dbReference type="EMBL" id="KMO77318.1"/>
    </source>
</evidence>
<dbReference type="InterPro" id="IPR000868">
    <property type="entry name" value="Isochorismatase-like_dom"/>
</dbReference>
<dbReference type="Gene3D" id="3.40.50.850">
    <property type="entry name" value="Isochorismatase-like"/>
    <property type="match status" value="1"/>
</dbReference>
<name>A0A0J6W671_9MYCO</name>
<dbReference type="PATRIC" id="fig|1807.14.peg.1899"/>